<dbReference type="EMBL" id="UYJE01007350">
    <property type="protein sequence ID" value="VDI54008.1"/>
    <property type="molecule type" value="Genomic_DNA"/>
</dbReference>
<dbReference type="Proteomes" id="UP000596742">
    <property type="component" value="Unassembled WGS sequence"/>
</dbReference>
<organism evidence="1 2">
    <name type="scientific">Mytilus galloprovincialis</name>
    <name type="common">Mediterranean mussel</name>
    <dbReference type="NCBI Taxonomy" id="29158"/>
    <lineage>
        <taxon>Eukaryota</taxon>
        <taxon>Metazoa</taxon>
        <taxon>Spiralia</taxon>
        <taxon>Lophotrochozoa</taxon>
        <taxon>Mollusca</taxon>
        <taxon>Bivalvia</taxon>
        <taxon>Autobranchia</taxon>
        <taxon>Pteriomorphia</taxon>
        <taxon>Mytilida</taxon>
        <taxon>Mytiloidea</taxon>
        <taxon>Mytilidae</taxon>
        <taxon>Mytilinae</taxon>
        <taxon>Mytilus</taxon>
    </lineage>
</organism>
<keyword evidence="2" id="KW-1185">Reference proteome</keyword>
<proteinExistence type="predicted"/>
<comment type="caution">
    <text evidence="1">The sequence shown here is derived from an EMBL/GenBank/DDBJ whole genome shotgun (WGS) entry which is preliminary data.</text>
</comment>
<reference evidence="1" key="1">
    <citation type="submission" date="2018-11" db="EMBL/GenBank/DDBJ databases">
        <authorList>
            <person name="Alioto T."/>
            <person name="Alioto T."/>
        </authorList>
    </citation>
    <scope>NUCLEOTIDE SEQUENCE</scope>
</reference>
<gene>
    <name evidence="1" type="ORF">MGAL_10B038490</name>
</gene>
<dbReference type="AlphaFoldDB" id="A0A8B6FUK8"/>
<dbReference type="OrthoDB" id="6182777at2759"/>
<sequence length="213" mass="24090">MVLNEVVLDTQEDRTSAYESINENEMLPFPLCVAFGDNSSNLDDEAFASVRSSIRGKSSSSENSYLEVIDNDSYLNPYQPIEFHQDSEIVHNYSKIASINYLDLCFPKFINLIPEDFSHRESDIIIEHHKSYSLPRSGMNEIKVSVCNGLRDDARPSTAESLLKSHEINSGYLDKSSFDRNKIDEKTARSDKPDIIVSNDVCMFQGKTMSSLL</sequence>
<evidence type="ECO:0000313" key="1">
    <source>
        <dbReference type="EMBL" id="VDI54008.1"/>
    </source>
</evidence>
<protein>
    <submittedName>
        <fullName evidence="1">Uncharacterized protein</fullName>
    </submittedName>
</protein>
<evidence type="ECO:0000313" key="2">
    <source>
        <dbReference type="Proteomes" id="UP000596742"/>
    </source>
</evidence>
<name>A0A8B6FUK8_MYTGA</name>
<accession>A0A8B6FUK8</accession>